<dbReference type="InterPro" id="IPR036388">
    <property type="entry name" value="WH-like_DNA-bd_sf"/>
</dbReference>
<gene>
    <name evidence="6" type="ORF">EAT49_04980</name>
</gene>
<dbReference type="InterPro" id="IPR051054">
    <property type="entry name" value="SorC_transcr_regulators"/>
</dbReference>
<reference evidence="6 7" key="1">
    <citation type="submission" date="2018-10" db="EMBL/GenBank/DDBJ databases">
        <title>Histidinibacterium lentulum gen. nov., sp. nov., a marine bacterium from the culture broth of Picochlorum sp. 122.</title>
        <authorList>
            <person name="Wang G."/>
        </authorList>
    </citation>
    <scope>NUCLEOTIDE SEQUENCE [LARGE SCALE GENOMIC DNA]</scope>
    <source>
        <strain evidence="6 7">B17</strain>
    </source>
</reference>
<comment type="similarity">
    <text evidence="1">Belongs to the SorC transcriptional regulatory family.</text>
</comment>
<evidence type="ECO:0000259" key="5">
    <source>
        <dbReference type="Pfam" id="PF04198"/>
    </source>
</evidence>
<evidence type="ECO:0000256" key="2">
    <source>
        <dbReference type="ARBA" id="ARBA00023015"/>
    </source>
</evidence>
<evidence type="ECO:0000313" key="7">
    <source>
        <dbReference type="Proteomes" id="UP000268016"/>
    </source>
</evidence>
<dbReference type="AlphaFoldDB" id="A0A3N2R8A7"/>
<dbReference type="EMBL" id="RDRB01000002">
    <property type="protein sequence ID" value="ROU03653.1"/>
    <property type="molecule type" value="Genomic_DNA"/>
</dbReference>
<dbReference type="PANTHER" id="PTHR34294:SF1">
    <property type="entry name" value="TRANSCRIPTIONAL REGULATOR LSRR"/>
    <property type="match status" value="1"/>
</dbReference>
<evidence type="ECO:0000256" key="4">
    <source>
        <dbReference type="ARBA" id="ARBA00023163"/>
    </source>
</evidence>
<dbReference type="GO" id="GO:0003677">
    <property type="term" value="F:DNA binding"/>
    <property type="evidence" value="ECO:0007669"/>
    <property type="project" value="UniProtKB-KW"/>
</dbReference>
<evidence type="ECO:0000256" key="3">
    <source>
        <dbReference type="ARBA" id="ARBA00023125"/>
    </source>
</evidence>
<dbReference type="InterPro" id="IPR037171">
    <property type="entry name" value="NagB/RpiA_transferase-like"/>
</dbReference>
<keyword evidence="3" id="KW-0238">DNA-binding</keyword>
<dbReference type="Gene3D" id="1.10.10.10">
    <property type="entry name" value="Winged helix-like DNA-binding domain superfamily/Winged helix DNA-binding domain"/>
    <property type="match status" value="1"/>
</dbReference>
<dbReference type="PANTHER" id="PTHR34294">
    <property type="entry name" value="TRANSCRIPTIONAL REGULATOR-RELATED"/>
    <property type="match status" value="1"/>
</dbReference>
<accession>A0A3N2R8A7</accession>
<keyword evidence="4" id="KW-0804">Transcription</keyword>
<dbReference type="Proteomes" id="UP000268016">
    <property type="component" value="Unassembled WGS sequence"/>
</dbReference>
<proteinExistence type="inferred from homology"/>
<keyword evidence="7" id="KW-1185">Reference proteome</keyword>
<dbReference type="SUPFAM" id="SSF100950">
    <property type="entry name" value="NagB/RpiA/CoA transferase-like"/>
    <property type="match status" value="1"/>
</dbReference>
<sequence length="320" mass="33862">MRELTEIELMTRAAWLYHVAGLNQEAVSRRLGLTRARVNRLLAQARDLGIVSISINERDLGLLKVEEAIRAAFGLQTCVATPVLGLEPGEAAAETALRMVGIAGARFLRDRLQARPDTVVGTGWGRTLAQLGRQMTGVAAPGAKFISLMGSLTANSAFNPFDVVQTLAQATGGEGYFLPVPFIVDSEADRDMLLAQRAVSEPLSLARRAELALISVGELTDASLLRRQGMIGAEEMAELRAAGAVGDTNGVFFDAEGRPVDHPLARRCIAVGLDGLRATETVLLSGGRAKLEATRALLRSGAIRGLVIDGDSAVALAEGL</sequence>
<feature type="domain" description="Sugar-binding" evidence="5">
    <location>
        <begin position="61"/>
        <end position="316"/>
    </location>
</feature>
<dbReference type="Pfam" id="PF04198">
    <property type="entry name" value="Sugar-bind"/>
    <property type="match status" value="1"/>
</dbReference>
<name>A0A3N2R8A7_9RHOB</name>
<comment type="caution">
    <text evidence="6">The sequence shown here is derived from an EMBL/GenBank/DDBJ whole genome shotgun (WGS) entry which is preliminary data.</text>
</comment>
<protein>
    <submittedName>
        <fullName evidence="6">Sugar-binding transcriptional regulator</fullName>
    </submittedName>
</protein>
<evidence type="ECO:0000313" key="6">
    <source>
        <dbReference type="EMBL" id="ROU03653.1"/>
    </source>
</evidence>
<evidence type="ECO:0000256" key="1">
    <source>
        <dbReference type="ARBA" id="ARBA00010466"/>
    </source>
</evidence>
<dbReference type="GO" id="GO:0030246">
    <property type="term" value="F:carbohydrate binding"/>
    <property type="evidence" value="ECO:0007669"/>
    <property type="project" value="InterPro"/>
</dbReference>
<dbReference type="OrthoDB" id="9808171at2"/>
<keyword evidence="2" id="KW-0805">Transcription regulation</keyword>
<dbReference type="InterPro" id="IPR007324">
    <property type="entry name" value="Sugar-bd_dom_put"/>
</dbReference>
<organism evidence="6 7">
    <name type="scientific">Histidinibacterium lentulum</name>
    <dbReference type="NCBI Taxonomy" id="2480588"/>
    <lineage>
        <taxon>Bacteria</taxon>
        <taxon>Pseudomonadati</taxon>
        <taxon>Pseudomonadota</taxon>
        <taxon>Alphaproteobacteria</taxon>
        <taxon>Rhodobacterales</taxon>
        <taxon>Paracoccaceae</taxon>
        <taxon>Histidinibacterium</taxon>
    </lineage>
</organism>
<dbReference type="Gene3D" id="3.40.50.1360">
    <property type="match status" value="1"/>
</dbReference>